<dbReference type="PANTHER" id="PTHR43776:SF7">
    <property type="entry name" value="D,D-DIPEPTIDE TRANSPORT ATP-BINDING PROTEIN DDPF-RELATED"/>
    <property type="match status" value="1"/>
</dbReference>
<sequence>MAEEKNNVLLEVKDLKKWFPIKGSGFGKEKAFVKAVDGVSFTLNRSETLGIVGESGCGKSTMGRSVLRLIEPTEGQIIYEGEDIMTLDRKALRAKRKEFQMMFQDPYASLNPRMTVGEIIGEPLEIQTDMNSKEREAKVLEIMDLVGLNTQYIRRYPHEFSGGQRQRIGIARAIILQPKLLVCDEPVSALDVSIQAQIINLMEDLQHHMGIAFMFISHDLSVVRHISDRVAVMYLGHVVEYAEKDELYNNPSHPYTIALLSVIPTVEKTKREKIILQGDLPSPANPPSGCCFHTRCYKAQQICKECTPELKDLGNGHMCACHFPGK</sequence>
<dbReference type="FunFam" id="3.40.50.300:FF:000016">
    <property type="entry name" value="Oligopeptide ABC transporter ATP-binding component"/>
    <property type="match status" value="1"/>
</dbReference>
<dbReference type="KEGG" id="elm:ELI_1227"/>
<dbReference type="PANTHER" id="PTHR43776">
    <property type="entry name" value="TRANSPORT ATP-BINDING PROTEIN"/>
    <property type="match status" value="1"/>
</dbReference>
<name>A0A853JRX4_9FIRM</name>
<dbReference type="AlphaFoldDB" id="A0A853JRX4"/>
<dbReference type="Gene3D" id="3.40.50.300">
    <property type="entry name" value="P-loop containing nucleotide triphosphate hydrolases"/>
    <property type="match status" value="1"/>
</dbReference>
<evidence type="ECO:0000256" key="2">
    <source>
        <dbReference type="ARBA" id="ARBA00022448"/>
    </source>
</evidence>
<reference evidence="7 8" key="1">
    <citation type="submission" date="2016-11" db="EMBL/GenBank/DDBJ databases">
        <authorList>
            <person name="Varghese N."/>
            <person name="Submissions S."/>
        </authorList>
    </citation>
    <scope>NUCLEOTIDE SEQUENCE [LARGE SCALE GENOMIC DNA]</scope>
    <source>
        <strain evidence="7 8">FD</strain>
    </source>
</reference>
<protein>
    <submittedName>
        <fullName evidence="6">Dipeptide ABC transporter ATP-binding protein</fullName>
    </submittedName>
    <submittedName>
        <fullName evidence="7">Oligopeptide transport system ATP-binding protein</fullName>
    </submittedName>
</protein>
<keyword evidence="2" id="KW-0813">Transport</keyword>
<comment type="similarity">
    <text evidence="1">Belongs to the ABC transporter superfamily.</text>
</comment>
<evidence type="ECO:0000313" key="7">
    <source>
        <dbReference type="EMBL" id="SHL35727.1"/>
    </source>
</evidence>
<keyword evidence="3" id="KW-0547">Nucleotide-binding</keyword>
<evidence type="ECO:0000256" key="4">
    <source>
        <dbReference type="ARBA" id="ARBA00022840"/>
    </source>
</evidence>
<dbReference type="EMBL" id="FRBP01000004">
    <property type="protein sequence ID" value="SHL35727.1"/>
    <property type="molecule type" value="Genomic_DNA"/>
</dbReference>
<dbReference type="InterPro" id="IPR003593">
    <property type="entry name" value="AAA+_ATPase"/>
</dbReference>
<dbReference type="Pfam" id="PF08352">
    <property type="entry name" value="oligo_HPY"/>
    <property type="match status" value="1"/>
</dbReference>
<evidence type="ECO:0000259" key="5">
    <source>
        <dbReference type="PROSITE" id="PS50893"/>
    </source>
</evidence>
<dbReference type="HOGENOM" id="CLU_000604_1_23_9"/>
<dbReference type="InterPro" id="IPR003439">
    <property type="entry name" value="ABC_transporter-like_ATP-bd"/>
</dbReference>
<dbReference type="GO" id="GO:0015833">
    <property type="term" value="P:peptide transport"/>
    <property type="evidence" value="ECO:0007669"/>
    <property type="project" value="InterPro"/>
</dbReference>
<organism evidence="6 9">
    <name type="scientific">Eubacterium callanderi</name>
    <dbReference type="NCBI Taxonomy" id="53442"/>
    <lineage>
        <taxon>Bacteria</taxon>
        <taxon>Bacillati</taxon>
        <taxon>Bacillota</taxon>
        <taxon>Clostridia</taxon>
        <taxon>Eubacteriales</taxon>
        <taxon>Eubacteriaceae</taxon>
        <taxon>Eubacterium</taxon>
    </lineage>
</organism>
<dbReference type="NCBIfam" id="TIGR01727">
    <property type="entry name" value="oligo_HPY"/>
    <property type="match status" value="1"/>
</dbReference>
<evidence type="ECO:0000256" key="1">
    <source>
        <dbReference type="ARBA" id="ARBA00005417"/>
    </source>
</evidence>
<dbReference type="GeneID" id="68362520"/>
<evidence type="ECO:0000313" key="6">
    <source>
        <dbReference type="EMBL" id="NZA40033.1"/>
    </source>
</evidence>
<dbReference type="GO" id="GO:0055085">
    <property type="term" value="P:transmembrane transport"/>
    <property type="evidence" value="ECO:0007669"/>
    <property type="project" value="UniProtKB-ARBA"/>
</dbReference>
<dbReference type="RefSeq" id="WP_013379534.1">
    <property type="nucleotide sequence ID" value="NC_014624.2"/>
</dbReference>
<dbReference type="GO" id="GO:0016887">
    <property type="term" value="F:ATP hydrolysis activity"/>
    <property type="evidence" value="ECO:0007669"/>
    <property type="project" value="InterPro"/>
</dbReference>
<dbReference type="InterPro" id="IPR013563">
    <property type="entry name" value="Oligopep_ABC_C"/>
</dbReference>
<dbReference type="Proteomes" id="UP000184012">
    <property type="component" value="Unassembled WGS sequence"/>
</dbReference>
<dbReference type="Proteomes" id="UP000586254">
    <property type="component" value="Unassembled WGS sequence"/>
</dbReference>
<dbReference type="InterPro" id="IPR050319">
    <property type="entry name" value="ABC_transp_ATP-bind"/>
</dbReference>
<evidence type="ECO:0000256" key="3">
    <source>
        <dbReference type="ARBA" id="ARBA00022741"/>
    </source>
</evidence>
<keyword evidence="4 6" id="KW-0067">ATP-binding</keyword>
<dbReference type="NCBIfam" id="NF008453">
    <property type="entry name" value="PRK11308.1"/>
    <property type="match status" value="1"/>
</dbReference>
<dbReference type="SUPFAM" id="SSF52540">
    <property type="entry name" value="P-loop containing nucleoside triphosphate hydrolases"/>
    <property type="match status" value="1"/>
</dbReference>
<dbReference type="InterPro" id="IPR027417">
    <property type="entry name" value="P-loop_NTPase"/>
</dbReference>
<dbReference type="PROSITE" id="PS50893">
    <property type="entry name" value="ABC_TRANSPORTER_2"/>
    <property type="match status" value="1"/>
</dbReference>
<dbReference type="Pfam" id="PF00005">
    <property type="entry name" value="ABC_tran"/>
    <property type="match status" value="1"/>
</dbReference>
<evidence type="ECO:0000313" key="8">
    <source>
        <dbReference type="Proteomes" id="UP000184012"/>
    </source>
</evidence>
<proteinExistence type="inferred from homology"/>
<accession>A0A853JRX4</accession>
<gene>
    <name evidence="6" type="ORF">H0N91_18330</name>
    <name evidence="7" type="ORF">SAMN04515649_104195</name>
</gene>
<dbReference type="eggNOG" id="COG4608">
    <property type="taxonomic scope" value="Bacteria"/>
</dbReference>
<feature type="domain" description="ABC transporter" evidence="5">
    <location>
        <begin position="10"/>
        <end position="260"/>
    </location>
</feature>
<comment type="caution">
    <text evidence="6">The sequence shown here is derived from an EMBL/GenBank/DDBJ whole genome shotgun (WGS) entry which is preliminary data.</text>
</comment>
<dbReference type="EMBL" id="JACCKS010000031">
    <property type="protein sequence ID" value="NZA40033.1"/>
    <property type="molecule type" value="Genomic_DNA"/>
</dbReference>
<evidence type="ECO:0000313" key="9">
    <source>
        <dbReference type="Proteomes" id="UP000586254"/>
    </source>
</evidence>
<dbReference type="InterPro" id="IPR017871">
    <property type="entry name" value="ABC_transporter-like_CS"/>
</dbReference>
<reference evidence="6 9" key="2">
    <citation type="submission" date="2020-07" db="EMBL/GenBank/DDBJ databases">
        <title>Organ Donor 1.</title>
        <authorList>
            <person name="Marsh A.J."/>
            <person name="Azcarate-Peril M.A."/>
        </authorList>
    </citation>
    <scope>NUCLEOTIDE SEQUENCE [LARGE SCALE GENOMIC DNA]</scope>
    <source>
        <strain evidence="6 9">AMC0717</strain>
    </source>
</reference>
<dbReference type="PROSITE" id="PS00211">
    <property type="entry name" value="ABC_TRANSPORTER_1"/>
    <property type="match status" value="1"/>
</dbReference>
<dbReference type="SMART" id="SM00382">
    <property type="entry name" value="AAA"/>
    <property type="match status" value="1"/>
</dbReference>
<dbReference type="CDD" id="cd03257">
    <property type="entry name" value="ABC_NikE_OppD_transporters"/>
    <property type="match status" value="1"/>
</dbReference>
<dbReference type="GO" id="GO:0005524">
    <property type="term" value="F:ATP binding"/>
    <property type="evidence" value="ECO:0007669"/>
    <property type="project" value="UniProtKB-KW"/>
</dbReference>